<proteinExistence type="predicted"/>
<dbReference type="InterPro" id="IPR006311">
    <property type="entry name" value="TAT_signal"/>
</dbReference>
<protein>
    <submittedName>
        <fullName evidence="1">Uncharacterized protein</fullName>
    </submittedName>
</protein>
<dbReference type="RefSeq" id="WP_159598716.1">
    <property type="nucleotide sequence ID" value="NZ_CACSAS010000001.1"/>
</dbReference>
<reference evidence="1 2" key="1">
    <citation type="submission" date="2019-12" db="EMBL/GenBank/DDBJ databases">
        <authorList>
            <person name="Reyes-Prieto M."/>
        </authorList>
    </citation>
    <scope>NUCLEOTIDE SEQUENCE [LARGE SCALE GENOMIC DNA]</scope>
    <source>
        <strain evidence="1">HF14-78462</strain>
    </source>
</reference>
<name>A0A5S9NZ21_9HYPH</name>
<dbReference type="EMBL" id="CACSAS010000001">
    <property type="protein sequence ID" value="CAA0096124.1"/>
    <property type="molecule type" value="Genomic_DNA"/>
</dbReference>
<accession>A0A5S9NZ21</accession>
<dbReference type="Proteomes" id="UP000433050">
    <property type="component" value="Unassembled WGS sequence"/>
</dbReference>
<organism evidence="1 2">
    <name type="scientific">Starkeya nomas</name>
    <dbReference type="NCBI Taxonomy" id="2666134"/>
    <lineage>
        <taxon>Bacteria</taxon>
        <taxon>Pseudomonadati</taxon>
        <taxon>Pseudomonadota</taxon>
        <taxon>Alphaproteobacteria</taxon>
        <taxon>Hyphomicrobiales</taxon>
        <taxon>Xanthobacteraceae</taxon>
        <taxon>Starkeya</taxon>
    </lineage>
</organism>
<gene>
    <name evidence="1" type="ORF">STARVERO_01974</name>
</gene>
<sequence>MTSRRGFLSLLGATIAAPALVKATTGDLHRIEQMISPDGRLIIRNLQLRQIVIQDCLVQTFDGAPGVIVERCMVVAGDAAALHFPNVPAISLQHKPEGSA</sequence>
<keyword evidence="2" id="KW-1185">Reference proteome</keyword>
<dbReference type="AlphaFoldDB" id="A0A5S9NZ21"/>
<evidence type="ECO:0000313" key="2">
    <source>
        <dbReference type="Proteomes" id="UP000433050"/>
    </source>
</evidence>
<evidence type="ECO:0000313" key="1">
    <source>
        <dbReference type="EMBL" id="CAA0096124.1"/>
    </source>
</evidence>
<dbReference type="PROSITE" id="PS51318">
    <property type="entry name" value="TAT"/>
    <property type="match status" value="1"/>
</dbReference>